<keyword evidence="2" id="KW-1185">Reference proteome</keyword>
<dbReference type="AlphaFoldDB" id="A0A238YKN3"/>
<accession>A0A238YKN3</accession>
<reference evidence="1 2" key="1">
    <citation type="submission" date="2017-06" db="EMBL/GenBank/DDBJ databases">
        <authorList>
            <person name="Kim H.J."/>
            <person name="Triplett B.A."/>
        </authorList>
    </citation>
    <scope>NUCLEOTIDE SEQUENCE [LARGE SCALE GENOMIC DNA]</scope>
    <source>
        <strain evidence="1 2">DSM 29052</strain>
    </source>
</reference>
<protein>
    <submittedName>
        <fullName evidence="1">Uncharacterized protein</fullName>
    </submittedName>
</protein>
<dbReference type="EMBL" id="FZNN01000018">
    <property type="protein sequence ID" value="SNR71735.1"/>
    <property type="molecule type" value="Genomic_DNA"/>
</dbReference>
<sequence>MACLAVLSRVFAAVRSLIWSCRAYVPVSQLIQAAFRSKAKGLLPPNDASVFVKDVVR</sequence>
<proteinExistence type="predicted"/>
<name>A0A238YKN3_9RHOB</name>
<evidence type="ECO:0000313" key="2">
    <source>
        <dbReference type="Proteomes" id="UP000198417"/>
    </source>
</evidence>
<dbReference type="Proteomes" id="UP000198417">
    <property type="component" value="Unassembled WGS sequence"/>
</dbReference>
<gene>
    <name evidence="1" type="ORF">SAMN06265370_1183</name>
</gene>
<evidence type="ECO:0000313" key="1">
    <source>
        <dbReference type="EMBL" id="SNR71735.1"/>
    </source>
</evidence>
<organism evidence="1 2">
    <name type="scientific">Puniceibacterium sediminis</name>
    <dbReference type="NCBI Taxonomy" id="1608407"/>
    <lineage>
        <taxon>Bacteria</taxon>
        <taxon>Pseudomonadati</taxon>
        <taxon>Pseudomonadota</taxon>
        <taxon>Alphaproteobacteria</taxon>
        <taxon>Rhodobacterales</taxon>
        <taxon>Paracoccaceae</taxon>
        <taxon>Puniceibacterium</taxon>
    </lineage>
</organism>